<dbReference type="PANTHER" id="PTHR33154">
    <property type="entry name" value="TRANSCRIPTIONAL REGULATOR, ARSR FAMILY"/>
    <property type="match status" value="1"/>
</dbReference>
<name>A0A0R2DE00_9LACO</name>
<dbReference type="CDD" id="cd00090">
    <property type="entry name" value="HTH_ARSR"/>
    <property type="match status" value="1"/>
</dbReference>
<evidence type="ECO:0000256" key="1">
    <source>
        <dbReference type="ARBA" id="ARBA00023015"/>
    </source>
</evidence>
<sequence length="98" mass="11298">MSDMTKQEVTTKDNIAVFKALADPIRLEIVRYLNRLDHEVACGEIGQAMQISKTSGSYHFKILQEAGLITAHKVAREKYVTLDRSTFDHYLTHFWQNL</sequence>
<dbReference type="InterPro" id="IPR001845">
    <property type="entry name" value="HTH_ArsR_DNA-bd_dom"/>
</dbReference>
<keyword evidence="3" id="KW-0804">Transcription</keyword>
<keyword evidence="1" id="KW-0805">Transcription regulation</keyword>
<dbReference type="PANTHER" id="PTHR33154:SF25">
    <property type="entry name" value="LMO0101 PROTEIN"/>
    <property type="match status" value="1"/>
</dbReference>
<keyword evidence="2" id="KW-0238">DNA-binding</keyword>
<dbReference type="Gene3D" id="1.10.10.10">
    <property type="entry name" value="Winged helix-like DNA-binding domain superfamily/Winged helix DNA-binding domain"/>
    <property type="match status" value="1"/>
</dbReference>
<dbReference type="InterPro" id="IPR036388">
    <property type="entry name" value="WH-like_DNA-bd_sf"/>
</dbReference>
<feature type="domain" description="HTH arsR-type" evidence="4">
    <location>
        <begin position="6"/>
        <end position="98"/>
    </location>
</feature>
<evidence type="ECO:0000256" key="3">
    <source>
        <dbReference type="ARBA" id="ARBA00023163"/>
    </source>
</evidence>
<accession>A0A0R2DE00</accession>
<proteinExistence type="predicted"/>
<dbReference type="SUPFAM" id="SSF46785">
    <property type="entry name" value="Winged helix' DNA-binding domain"/>
    <property type="match status" value="1"/>
</dbReference>
<protein>
    <recommendedName>
        <fullName evidence="4">HTH arsR-type domain-containing protein</fullName>
    </recommendedName>
</protein>
<comment type="caution">
    <text evidence="5">The sequence shown here is derived from an EMBL/GenBank/DDBJ whole genome shotgun (WGS) entry which is preliminary data.</text>
</comment>
<dbReference type="EMBL" id="AYZH01000009">
    <property type="protein sequence ID" value="KRN02193.1"/>
    <property type="molecule type" value="Genomic_DNA"/>
</dbReference>
<evidence type="ECO:0000256" key="2">
    <source>
        <dbReference type="ARBA" id="ARBA00023125"/>
    </source>
</evidence>
<dbReference type="AlphaFoldDB" id="A0A0R2DE00"/>
<reference evidence="5 6" key="1">
    <citation type="journal article" date="2015" name="Genome Announc.">
        <title>Expanding the biotechnology potential of lactobacilli through comparative genomics of 213 strains and associated genera.</title>
        <authorList>
            <person name="Sun Z."/>
            <person name="Harris H.M."/>
            <person name="McCann A."/>
            <person name="Guo C."/>
            <person name="Argimon S."/>
            <person name="Zhang W."/>
            <person name="Yang X."/>
            <person name="Jeffery I.B."/>
            <person name="Cooney J.C."/>
            <person name="Kagawa T.F."/>
            <person name="Liu W."/>
            <person name="Song Y."/>
            <person name="Salvetti E."/>
            <person name="Wrobel A."/>
            <person name="Rasinkangas P."/>
            <person name="Parkhill J."/>
            <person name="Rea M.C."/>
            <person name="O'Sullivan O."/>
            <person name="Ritari J."/>
            <person name="Douillard F.P."/>
            <person name="Paul Ross R."/>
            <person name="Yang R."/>
            <person name="Briner A.E."/>
            <person name="Felis G.E."/>
            <person name="de Vos W.M."/>
            <person name="Barrangou R."/>
            <person name="Klaenhammer T.R."/>
            <person name="Caufield P.W."/>
            <person name="Cui Y."/>
            <person name="Zhang H."/>
            <person name="O'Toole P.W."/>
        </authorList>
    </citation>
    <scope>NUCLEOTIDE SEQUENCE [LARGE SCALE GENOMIC DNA]</scope>
    <source>
        <strain evidence="5 6">DSM 21775</strain>
    </source>
</reference>
<organism evidence="5 6">
    <name type="scientific">Levilactobacillus senmaizukei DSM 21775 = NBRC 103853</name>
    <dbReference type="NCBI Taxonomy" id="1423803"/>
    <lineage>
        <taxon>Bacteria</taxon>
        <taxon>Bacillati</taxon>
        <taxon>Bacillota</taxon>
        <taxon>Bacilli</taxon>
        <taxon>Lactobacillales</taxon>
        <taxon>Lactobacillaceae</taxon>
        <taxon>Levilactobacillus</taxon>
    </lineage>
</organism>
<dbReference type="GO" id="GO:0003700">
    <property type="term" value="F:DNA-binding transcription factor activity"/>
    <property type="evidence" value="ECO:0007669"/>
    <property type="project" value="InterPro"/>
</dbReference>
<dbReference type="STRING" id="1423803.FD13_GL002066"/>
<dbReference type="GO" id="GO:0003677">
    <property type="term" value="F:DNA binding"/>
    <property type="evidence" value="ECO:0007669"/>
    <property type="project" value="UniProtKB-KW"/>
</dbReference>
<dbReference type="Pfam" id="PF12840">
    <property type="entry name" value="HTH_20"/>
    <property type="match status" value="1"/>
</dbReference>
<keyword evidence="6" id="KW-1185">Reference proteome</keyword>
<dbReference type="PRINTS" id="PR00778">
    <property type="entry name" value="HTHARSR"/>
</dbReference>
<dbReference type="InterPro" id="IPR036390">
    <property type="entry name" value="WH_DNA-bd_sf"/>
</dbReference>
<dbReference type="InterPro" id="IPR011991">
    <property type="entry name" value="ArsR-like_HTH"/>
</dbReference>
<dbReference type="SMART" id="SM00418">
    <property type="entry name" value="HTH_ARSR"/>
    <property type="match status" value="1"/>
</dbReference>
<gene>
    <name evidence="5" type="ORF">FD13_GL002066</name>
</gene>
<evidence type="ECO:0000313" key="5">
    <source>
        <dbReference type="EMBL" id="KRN02193.1"/>
    </source>
</evidence>
<dbReference type="PATRIC" id="fig|1423803.3.peg.2126"/>
<dbReference type="PROSITE" id="PS50987">
    <property type="entry name" value="HTH_ARSR_2"/>
    <property type="match status" value="1"/>
</dbReference>
<dbReference type="Proteomes" id="UP000051589">
    <property type="component" value="Unassembled WGS sequence"/>
</dbReference>
<evidence type="ECO:0000259" key="4">
    <source>
        <dbReference type="PROSITE" id="PS50987"/>
    </source>
</evidence>
<dbReference type="NCBIfam" id="NF033788">
    <property type="entry name" value="HTH_metalloreg"/>
    <property type="match status" value="1"/>
</dbReference>
<dbReference type="InterPro" id="IPR051081">
    <property type="entry name" value="HTH_MetalResp_TranReg"/>
</dbReference>
<evidence type="ECO:0000313" key="6">
    <source>
        <dbReference type="Proteomes" id="UP000051589"/>
    </source>
</evidence>